<sequence>METFKMIEAMRQKNRFSSGDYTGYKNYLKVEMRGRGQGEDRDLYKLESNLSKFFIFNSTRFLKSNLRILRRNRSEFGVMYSTLMRGMVGGLMEKPIEIGDLLELRKRLLPYKTFVGQIDALLESAPYSFDTSSLKTRYMWNDIAIGFRNDFERDQFLEGKAPQDGGYDADIATFILKVENKKKRLLSLIKSKPTKIVCISKKVEKLLETLDRLKVVLNENLVESAYVEKMINDTEELKAYYLNIAEFKRCLKWDDSIDGFKVPLSFKEVEPQILEVRDDLSYVSRKCLRGALSKYLEKSLQPTKPAIKVPFIPVLFDVARDYISYPAEDKNMEDLFKKLHMFK</sequence>
<name>E0S6Z3_ENCIT</name>
<evidence type="ECO:0000313" key="2">
    <source>
        <dbReference type="Proteomes" id="UP000002313"/>
    </source>
</evidence>
<dbReference type="KEGG" id="ein:Eint_051320"/>
<dbReference type="EMBL" id="CP001946">
    <property type="protein sequence ID" value="ADM11579.1"/>
    <property type="molecule type" value="Genomic_DNA"/>
</dbReference>
<reference evidence="1 2" key="2">
    <citation type="journal article" date="2012" name="Proc. Natl. Acad. Sci. U.S.A.">
        <title>Gain and loss of multiple functionally related, horizontally transferred genes in the reduced genomes of two microsporidian parasites.</title>
        <authorList>
            <person name="Pombert J.-F."/>
            <person name="Selman M."/>
            <person name="Burki F."/>
            <person name="Bardell F.T."/>
            <person name="Farinelli L."/>
            <person name="Solter L.F."/>
            <person name="Whitman D.W."/>
            <person name="Weiss L.M."/>
            <person name="Corradi N."/>
            <person name="Keeling P.J."/>
        </authorList>
    </citation>
    <scope>NUCLEOTIDE SEQUENCE [LARGE SCALE GENOMIC DNA]</scope>
    <source>
        <strain evidence="1 2">ATCC 50506</strain>
    </source>
</reference>
<evidence type="ECO:0000313" key="1">
    <source>
        <dbReference type="EMBL" id="ADM11579.1"/>
    </source>
</evidence>
<protein>
    <submittedName>
        <fullName evidence="1">Uncharacterized protein</fullName>
    </submittedName>
</protein>
<dbReference type="Proteomes" id="UP000002313">
    <property type="component" value="Chromosome V"/>
</dbReference>
<dbReference type="AlphaFoldDB" id="E0S6Z3"/>
<proteinExistence type="predicted"/>
<keyword evidence="2" id="KW-1185">Reference proteome</keyword>
<accession>E0S6Z3</accession>
<dbReference type="GeneID" id="9699260"/>
<dbReference type="RefSeq" id="XP_003072939.1">
    <property type="nucleotide sequence ID" value="XM_003072893.1"/>
</dbReference>
<dbReference type="VEuPathDB" id="MicrosporidiaDB:Eint_051320"/>
<reference evidence="1 2" key="1">
    <citation type="journal article" date="2010" name="Nat. Commun.">
        <title>The complete sequence of the smallest known nuclear genome from the microsporidian Encephalitozoon intestinalis.</title>
        <authorList>
            <person name="Corradi N."/>
            <person name="Pombert J.-F."/>
            <person name="Farinelli L."/>
            <person name="Didier E.S."/>
            <person name="Keeling P.J."/>
        </authorList>
    </citation>
    <scope>NUCLEOTIDE SEQUENCE [LARGE SCALE GENOMIC DNA]</scope>
    <source>
        <strain evidence="1 2">ATCC 50506</strain>
    </source>
</reference>
<dbReference type="OrthoDB" id="10255118at2759"/>
<organism evidence="1 2">
    <name type="scientific">Encephalitozoon intestinalis (strain ATCC 50506)</name>
    <name type="common">Microsporidian parasite</name>
    <name type="synonym">Septata intestinalis</name>
    <dbReference type="NCBI Taxonomy" id="876142"/>
    <lineage>
        <taxon>Eukaryota</taxon>
        <taxon>Fungi</taxon>
        <taxon>Fungi incertae sedis</taxon>
        <taxon>Microsporidia</taxon>
        <taxon>Unikaryonidae</taxon>
        <taxon>Encephalitozoon</taxon>
    </lineage>
</organism>
<gene>
    <name evidence="1" type="ORF">Eint_051320</name>
</gene>
<dbReference type="HOGENOM" id="CLU_071633_0_0_1"/>